<proteinExistence type="predicted"/>
<dbReference type="EMBL" id="JAVIDL010000050">
    <property type="protein sequence ID" value="MDQ8937118.1"/>
    <property type="molecule type" value="Genomic_DNA"/>
</dbReference>
<keyword evidence="1" id="KW-0547">Nucleotide-binding</keyword>
<organism evidence="5 6">
    <name type="scientific">Acinetobacter rudis</name>
    <dbReference type="NCBI Taxonomy" id="632955"/>
    <lineage>
        <taxon>Bacteria</taxon>
        <taxon>Pseudomonadati</taxon>
        <taxon>Pseudomonadota</taxon>
        <taxon>Gammaproteobacteria</taxon>
        <taxon>Moraxellales</taxon>
        <taxon>Moraxellaceae</taxon>
        <taxon>Acinetobacter</taxon>
    </lineage>
</organism>
<accession>A0AAW8JBQ3</accession>
<dbReference type="Pfam" id="PF00271">
    <property type="entry name" value="Helicase_C"/>
    <property type="match status" value="1"/>
</dbReference>
<name>A0AAW8JBQ3_9GAMM</name>
<keyword evidence="2" id="KW-0067">ATP-binding</keyword>
<dbReference type="GO" id="GO:0005524">
    <property type="term" value="F:ATP binding"/>
    <property type="evidence" value="ECO:0007669"/>
    <property type="project" value="UniProtKB-KW"/>
</dbReference>
<keyword evidence="5" id="KW-0347">Helicase</keyword>
<dbReference type="SMART" id="SM00487">
    <property type="entry name" value="DEXDc"/>
    <property type="match status" value="1"/>
</dbReference>
<evidence type="ECO:0000259" key="4">
    <source>
        <dbReference type="PROSITE" id="PS51194"/>
    </source>
</evidence>
<evidence type="ECO:0000313" key="5">
    <source>
        <dbReference type="EMBL" id="MDQ8937118.1"/>
    </source>
</evidence>
<dbReference type="PROSITE" id="PS51192">
    <property type="entry name" value="HELICASE_ATP_BIND_1"/>
    <property type="match status" value="1"/>
</dbReference>
<evidence type="ECO:0000313" key="6">
    <source>
        <dbReference type="Proteomes" id="UP001243844"/>
    </source>
</evidence>
<dbReference type="RefSeq" id="WP_308982128.1">
    <property type="nucleotide sequence ID" value="NZ_JAVIDL010000050.1"/>
</dbReference>
<dbReference type="GO" id="GO:0003676">
    <property type="term" value="F:nucleic acid binding"/>
    <property type="evidence" value="ECO:0007669"/>
    <property type="project" value="InterPro"/>
</dbReference>
<protein>
    <submittedName>
        <fullName evidence="5">DEAD/DEAH box helicase family protein</fullName>
    </submittedName>
</protein>
<dbReference type="SUPFAM" id="SSF52540">
    <property type="entry name" value="P-loop containing nucleoside triphosphate hydrolases"/>
    <property type="match status" value="1"/>
</dbReference>
<dbReference type="Proteomes" id="UP001243844">
    <property type="component" value="Unassembled WGS sequence"/>
</dbReference>
<dbReference type="InterPro" id="IPR014001">
    <property type="entry name" value="Helicase_ATP-bd"/>
</dbReference>
<evidence type="ECO:0000259" key="3">
    <source>
        <dbReference type="PROSITE" id="PS51192"/>
    </source>
</evidence>
<keyword evidence="5" id="KW-0378">Hydrolase</keyword>
<gene>
    <name evidence="5" type="ORF">RFH47_15460</name>
</gene>
<sequence length="762" mass="87305">MSKKTYQLKDGQYLSDLSLNIEPQKNIFLIAPTGSGKTTFTMKDLGTQFDLVIVLVPTQAKVIELKSEFNLKKGNYKFFSGNEGPDSELSKLKGTIVATYDKFQKILLNLCDVQKQNAILVIDEAHKLYSAGSFRDEALTPVLQALKNKTITTNLFLTATKTQELFDQLNLHIDLNYKVTFNTPIQRKIKVVHLSNGDQYTSVVYIEKRIQQLKAHYNKLGKAAQKKVILVRVNSREKCDQFKAYFEQKWQLKCLSVHSYSKNDSDVSKIFEKQMIPTDIDIVFTTSIMDEAVNLTNSQEQVDSVFILGKQAHVEEIVQFIGRFRSANVPCFLLLHTLIEQFSEKSNEDTHQEALNKRNGFIQRVNDIAQAMSSLFEDYVSDLDTDENVESPSIHSKVRQMNASFHDWFNCKLFAVYDNRAIPNTASLVSTLYRMDTASTYSSFGYLKWRLQQFLPNVSISFSDNARLKTLSETQAFFDKMRVNSAQAYKDSIDTGMQLFLDQKRPDDLILSNIMEISSFFNEKKSNDEDFIKNLVQANPKVLHQEATVKVLNDVILLAKYIRNLHDIKTILQDGKTTVVVKAAQGYADNAFVQKALERLYKGIPKKVFDTDCKLTGSEASKQLSHIIQQLQKDNKWPMKTIIKKGLIKGMKYDEQKDEPILKESTSLNFFATYFAVNDRNKNKPTKRYLQFLPEIVIGGFEYIAVKQSHRNSAQKHSEFVISDELKYDNYTGKRIFKKAPLDLPEDVFEDDFEDVVCDSTV</sequence>
<comment type="caution">
    <text evidence="5">The sequence shown here is derived from an EMBL/GenBank/DDBJ whole genome shotgun (WGS) entry which is preliminary data.</text>
</comment>
<dbReference type="AlphaFoldDB" id="A0AAW8JBQ3"/>
<reference evidence="5" key="1">
    <citation type="submission" date="2023-08" db="EMBL/GenBank/DDBJ databases">
        <title>Emergence of clinically-relevant ST2 carbapenem-resistant Acinetobacter baumannii strains in hospital sewages in Zhejiang, East of China.</title>
        <authorList>
            <person name="Kaichao C."/>
            <person name="Zhang R."/>
        </authorList>
    </citation>
    <scope>NUCLEOTIDE SEQUENCE</scope>
    <source>
        <strain evidence="5">M-RB-37</strain>
    </source>
</reference>
<dbReference type="GO" id="GO:0004386">
    <property type="term" value="F:helicase activity"/>
    <property type="evidence" value="ECO:0007669"/>
    <property type="project" value="UniProtKB-KW"/>
</dbReference>
<evidence type="ECO:0000256" key="1">
    <source>
        <dbReference type="ARBA" id="ARBA00022741"/>
    </source>
</evidence>
<dbReference type="InterPro" id="IPR001650">
    <property type="entry name" value="Helicase_C-like"/>
</dbReference>
<dbReference type="Pfam" id="PF00270">
    <property type="entry name" value="DEAD"/>
    <property type="match status" value="1"/>
</dbReference>
<feature type="domain" description="Helicase ATP-binding" evidence="3">
    <location>
        <begin position="18"/>
        <end position="179"/>
    </location>
</feature>
<evidence type="ECO:0000256" key="2">
    <source>
        <dbReference type="ARBA" id="ARBA00022840"/>
    </source>
</evidence>
<dbReference type="InterPro" id="IPR011545">
    <property type="entry name" value="DEAD/DEAH_box_helicase_dom"/>
</dbReference>
<dbReference type="Gene3D" id="3.40.50.300">
    <property type="entry name" value="P-loop containing nucleotide triphosphate hydrolases"/>
    <property type="match status" value="2"/>
</dbReference>
<feature type="domain" description="Helicase C-terminal" evidence="4">
    <location>
        <begin position="212"/>
        <end position="373"/>
    </location>
</feature>
<dbReference type="PROSITE" id="PS51194">
    <property type="entry name" value="HELICASE_CTER"/>
    <property type="match status" value="1"/>
</dbReference>
<dbReference type="InterPro" id="IPR027417">
    <property type="entry name" value="P-loop_NTPase"/>
</dbReference>